<dbReference type="AlphaFoldDB" id="A0A059NX91"/>
<dbReference type="RefSeq" id="WP_155996936.1">
    <property type="nucleotide sequence ID" value="NZ_CCDH010000001.1"/>
</dbReference>
<keyword evidence="2" id="KW-1185">Reference proteome</keyword>
<dbReference type="Proteomes" id="UP000028868">
    <property type="component" value="Unassembled WGS sequence"/>
</dbReference>
<accession>A0A059NX91</accession>
<reference evidence="1 2" key="2">
    <citation type="submission" date="2014-05" db="EMBL/GenBank/DDBJ databases">
        <title>Draft genome sequence of Halobacillus karajensis HK-03.</title>
        <authorList>
            <person name="Khelaifia S."/>
            <person name="Croce O."/>
            <person name="Lagier J.C."/>
            <person name="Raoult D."/>
        </authorList>
    </citation>
    <scope>NUCLEOTIDE SEQUENCE [LARGE SCALE GENOMIC DNA]</scope>
    <source>
        <strain evidence="1 2">HD-03</strain>
    </source>
</reference>
<evidence type="ECO:0000313" key="1">
    <source>
        <dbReference type="EMBL" id="CDQ23343.1"/>
    </source>
</evidence>
<dbReference type="EMBL" id="CCDI010000001">
    <property type="protein sequence ID" value="CDQ23343.1"/>
    <property type="molecule type" value="Genomic_DNA"/>
</dbReference>
<name>A0A059NX91_9BACI</name>
<reference evidence="2" key="1">
    <citation type="submission" date="2014-03" db="EMBL/GenBank/DDBJ databases">
        <authorList>
            <person name="Urmite Genomes U."/>
        </authorList>
    </citation>
    <scope>NUCLEOTIDE SEQUENCE [LARGE SCALE GENOMIC DNA]</scope>
    <source>
        <strain evidence="2">HD-03</strain>
    </source>
</reference>
<sequence length="54" mass="6207">MLTSLYVLSLTVLLTFLVLYAADKIARRFKKVQNPTVQQEQVPAEVEFSHQTIK</sequence>
<comment type="caution">
    <text evidence="1">The sequence shown here is derived from an EMBL/GenBank/DDBJ whole genome shotgun (WGS) entry which is preliminary data.</text>
</comment>
<organism evidence="1 2">
    <name type="scientific">Halobacillus karajensis</name>
    <dbReference type="NCBI Taxonomy" id="195088"/>
    <lineage>
        <taxon>Bacteria</taxon>
        <taxon>Bacillati</taxon>
        <taxon>Bacillota</taxon>
        <taxon>Bacilli</taxon>
        <taxon>Bacillales</taxon>
        <taxon>Bacillaceae</taxon>
        <taxon>Halobacillus</taxon>
    </lineage>
</organism>
<gene>
    <name evidence="1" type="ORF">BN983_01569</name>
</gene>
<proteinExistence type="predicted"/>
<protein>
    <submittedName>
        <fullName evidence="1">Uncharacterized protein</fullName>
    </submittedName>
</protein>
<evidence type="ECO:0000313" key="2">
    <source>
        <dbReference type="Proteomes" id="UP000028868"/>
    </source>
</evidence>